<dbReference type="InterPro" id="IPR039058">
    <property type="entry name" value="Yippee_fam"/>
</dbReference>
<dbReference type="InterPro" id="IPR004910">
    <property type="entry name" value="Yippee/Mis18/Cereblon"/>
</dbReference>
<accession>A0A8H7AI85</accession>
<dbReference type="Pfam" id="PF03226">
    <property type="entry name" value="Yippee-Mis18"/>
    <property type="match status" value="1"/>
</dbReference>
<comment type="caution">
    <text evidence="6">The sequence shown here is derived from an EMBL/GenBank/DDBJ whole genome shotgun (WGS) entry which is preliminary data.</text>
</comment>
<proteinExistence type="inferred from homology"/>
<feature type="compositionally biased region" description="Gly residues" evidence="4">
    <location>
        <begin position="257"/>
        <end position="267"/>
    </location>
</feature>
<evidence type="ECO:0000256" key="2">
    <source>
        <dbReference type="ARBA" id="ARBA00022723"/>
    </source>
</evidence>
<name>A0A8H7AI85_9EURO</name>
<reference evidence="6" key="1">
    <citation type="submission" date="2020-02" db="EMBL/GenBank/DDBJ databases">
        <authorList>
            <person name="Palmer J.M."/>
        </authorList>
    </citation>
    <scope>NUCLEOTIDE SEQUENCE</scope>
    <source>
        <strain evidence="6">EPUS1.4</strain>
        <tissue evidence="6">Thallus</tissue>
    </source>
</reference>
<organism evidence="6 7">
    <name type="scientific">Endocarpon pusillum</name>
    <dbReference type="NCBI Taxonomy" id="364733"/>
    <lineage>
        <taxon>Eukaryota</taxon>
        <taxon>Fungi</taxon>
        <taxon>Dikarya</taxon>
        <taxon>Ascomycota</taxon>
        <taxon>Pezizomycotina</taxon>
        <taxon>Eurotiomycetes</taxon>
        <taxon>Chaetothyriomycetidae</taxon>
        <taxon>Verrucariales</taxon>
        <taxon>Verrucariaceae</taxon>
        <taxon>Endocarpon</taxon>
    </lineage>
</organism>
<evidence type="ECO:0000256" key="1">
    <source>
        <dbReference type="ARBA" id="ARBA00005613"/>
    </source>
</evidence>
<dbReference type="PROSITE" id="PS51792">
    <property type="entry name" value="YIPPEE"/>
    <property type="match status" value="1"/>
</dbReference>
<gene>
    <name evidence="6" type="ORF">GJ744_009358</name>
</gene>
<dbReference type="GO" id="GO:0046872">
    <property type="term" value="F:metal ion binding"/>
    <property type="evidence" value="ECO:0007669"/>
    <property type="project" value="UniProtKB-KW"/>
</dbReference>
<feature type="domain" description="Yippee" evidence="5">
    <location>
        <begin position="79"/>
        <end position="189"/>
    </location>
</feature>
<dbReference type="PANTHER" id="PTHR13848">
    <property type="entry name" value="PROTEIN YIPPEE-LIKE CG15309-RELATED"/>
    <property type="match status" value="1"/>
</dbReference>
<evidence type="ECO:0000256" key="3">
    <source>
        <dbReference type="ARBA" id="ARBA00022833"/>
    </source>
</evidence>
<dbReference type="OrthoDB" id="6407410at2759"/>
<keyword evidence="7" id="KW-1185">Reference proteome</keyword>
<dbReference type="AlphaFoldDB" id="A0A8H7AI85"/>
<dbReference type="Proteomes" id="UP000606974">
    <property type="component" value="Unassembled WGS sequence"/>
</dbReference>
<dbReference type="Gene3D" id="2.170.150.20">
    <property type="entry name" value="Peptide methionine sulfoxide reductase"/>
    <property type="match status" value="1"/>
</dbReference>
<feature type="region of interest" description="Disordered" evidence="4">
    <location>
        <begin position="254"/>
        <end position="274"/>
    </location>
</feature>
<evidence type="ECO:0000259" key="5">
    <source>
        <dbReference type="PROSITE" id="PS51792"/>
    </source>
</evidence>
<keyword evidence="2" id="KW-0479">Metal-binding</keyword>
<evidence type="ECO:0000256" key="4">
    <source>
        <dbReference type="SAM" id="MobiDB-lite"/>
    </source>
</evidence>
<evidence type="ECO:0000313" key="7">
    <source>
        <dbReference type="Proteomes" id="UP000606974"/>
    </source>
</evidence>
<evidence type="ECO:0000313" key="6">
    <source>
        <dbReference type="EMBL" id="KAF7508367.1"/>
    </source>
</evidence>
<sequence length="274" mass="30060">MTMSFFRKPSDPHPTPTLFPTFLLPSIPFRRRSRQSSTDSETSILSSSTTATWPTATLPDLDPTPVISPEGKFLSGHTSHLRCSKCGTDLCLTSQIISKGFTGRHGRAYLVQGQPSHTTLHSHSGTLPNTYQKKAVPRQLVTGQHTVSDISCSVCESVLGWKYVEAQEESQRYKVGKFILETKRIMGAVDWENGYDNFDYAGAQDDIASDRMYGVKGADEAVEFDSQDEDECEDLFAGVWSPELALKKRRGRKFGRADGGVGGSGGRVKGEDVG</sequence>
<dbReference type="EMBL" id="JAACFV010000055">
    <property type="protein sequence ID" value="KAF7508367.1"/>
    <property type="molecule type" value="Genomic_DNA"/>
</dbReference>
<comment type="similarity">
    <text evidence="1">Belongs to the yippee family.</text>
</comment>
<dbReference type="InterPro" id="IPR034751">
    <property type="entry name" value="Yippee"/>
</dbReference>
<protein>
    <recommendedName>
        <fullName evidence="5">Yippee domain-containing protein</fullName>
    </recommendedName>
</protein>
<keyword evidence="3" id="KW-0862">Zinc</keyword>